<evidence type="ECO:0000313" key="1">
    <source>
        <dbReference type="EMBL" id="ONI32455.1"/>
    </source>
</evidence>
<dbReference type="EMBL" id="CM007651">
    <property type="protein sequence ID" value="ONI32455.1"/>
    <property type="molecule type" value="Genomic_DNA"/>
</dbReference>
<sequence>MRLCHLPNLRKAISLLLVESKAQFFHFLSSYTRRIRPSTVRSTETVQEKVQVFRSLPLEFNTFKQKTQRNQWFLTVVPMDAIKKVMQTSRSTMIKMKVLPWVSC</sequence>
<gene>
    <name evidence="1" type="ORF">PRUPE_1G369100</name>
</gene>
<keyword evidence="2" id="KW-1185">Reference proteome</keyword>
<reference evidence="1 2" key="1">
    <citation type="journal article" date="2013" name="Nat. Genet.">
        <title>The high-quality draft genome of peach (Prunus persica) identifies unique patterns of genetic diversity, domestication and genome evolution.</title>
        <authorList>
            <consortium name="International Peach Genome Initiative"/>
            <person name="Verde I."/>
            <person name="Abbott A.G."/>
            <person name="Scalabrin S."/>
            <person name="Jung S."/>
            <person name="Shu S."/>
            <person name="Marroni F."/>
            <person name="Zhebentyayeva T."/>
            <person name="Dettori M.T."/>
            <person name="Grimwood J."/>
            <person name="Cattonaro F."/>
            <person name="Zuccolo A."/>
            <person name="Rossini L."/>
            <person name="Jenkins J."/>
            <person name="Vendramin E."/>
            <person name="Meisel L.A."/>
            <person name="Decroocq V."/>
            <person name="Sosinski B."/>
            <person name="Prochnik S."/>
            <person name="Mitros T."/>
            <person name="Policriti A."/>
            <person name="Cipriani G."/>
            <person name="Dondini L."/>
            <person name="Ficklin S."/>
            <person name="Goodstein D.M."/>
            <person name="Xuan P."/>
            <person name="Del Fabbro C."/>
            <person name="Aramini V."/>
            <person name="Copetti D."/>
            <person name="Gonzalez S."/>
            <person name="Horner D.S."/>
            <person name="Falchi R."/>
            <person name="Lucas S."/>
            <person name="Mica E."/>
            <person name="Maldonado J."/>
            <person name="Lazzari B."/>
            <person name="Bielenberg D."/>
            <person name="Pirona R."/>
            <person name="Miculan M."/>
            <person name="Barakat A."/>
            <person name="Testolin R."/>
            <person name="Stella A."/>
            <person name="Tartarini S."/>
            <person name="Tonutti P."/>
            <person name="Arus P."/>
            <person name="Orellana A."/>
            <person name="Wells C."/>
            <person name="Main D."/>
            <person name="Vizzotto G."/>
            <person name="Silva H."/>
            <person name="Salamini F."/>
            <person name="Schmutz J."/>
            <person name="Morgante M."/>
            <person name="Rokhsar D.S."/>
        </authorList>
    </citation>
    <scope>NUCLEOTIDE SEQUENCE [LARGE SCALE GENOMIC DNA]</scope>
    <source>
        <strain evidence="2">cv. Nemared</strain>
    </source>
</reference>
<dbReference type="Gramene" id="ONI32455">
    <property type="protein sequence ID" value="ONI32455"/>
    <property type="gene ID" value="PRUPE_1G369100"/>
</dbReference>
<accession>A0A251RBH6</accession>
<dbReference type="AlphaFoldDB" id="A0A251RBH6"/>
<organism evidence="1 2">
    <name type="scientific">Prunus persica</name>
    <name type="common">Peach</name>
    <name type="synonym">Amygdalus persica</name>
    <dbReference type="NCBI Taxonomy" id="3760"/>
    <lineage>
        <taxon>Eukaryota</taxon>
        <taxon>Viridiplantae</taxon>
        <taxon>Streptophyta</taxon>
        <taxon>Embryophyta</taxon>
        <taxon>Tracheophyta</taxon>
        <taxon>Spermatophyta</taxon>
        <taxon>Magnoliopsida</taxon>
        <taxon>eudicotyledons</taxon>
        <taxon>Gunneridae</taxon>
        <taxon>Pentapetalae</taxon>
        <taxon>rosids</taxon>
        <taxon>fabids</taxon>
        <taxon>Rosales</taxon>
        <taxon>Rosaceae</taxon>
        <taxon>Amygdaloideae</taxon>
        <taxon>Amygdaleae</taxon>
        <taxon>Prunus</taxon>
    </lineage>
</organism>
<evidence type="ECO:0000313" key="2">
    <source>
        <dbReference type="Proteomes" id="UP000006882"/>
    </source>
</evidence>
<proteinExistence type="predicted"/>
<dbReference type="Proteomes" id="UP000006882">
    <property type="component" value="Chromosome G1"/>
</dbReference>
<protein>
    <submittedName>
        <fullName evidence="1">Uncharacterized protein</fullName>
    </submittedName>
</protein>
<name>A0A251RBH6_PRUPE</name>